<dbReference type="Proteomes" id="UP000019763">
    <property type="component" value="Unassembled WGS sequence"/>
</dbReference>
<evidence type="ECO:0000313" key="2">
    <source>
        <dbReference type="Proteomes" id="UP000019763"/>
    </source>
</evidence>
<keyword evidence="2" id="KW-1185">Reference proteome</keyword>
<dbReference type="AlphaFoldDB" id="A0A023B0U3"/>
<organism evidence="1 2">
    <name type="scientific">Gregarina niphandrodes</name>
    <name type="common">Septate eugregarine</name>
    <dbReference type="NCBI Taxonomy" id="110365"/>
    <lineage>
        <taxon>Eukaryota</taxon>
        <taxon>Sar</taxon>
        <taxon>Alveolata</taxon>
        <taxon>Apicomplexa</taxon>
        <taxon>Conoidasida</taxon>
        <taxon>Gregarinasina</taxon>
        <taxon>Eugregarinorida</taxon>
        <taxon>Gregarinidae</taxon>
        <taxon>Gregarina</taxon>
    </lineage>
</organism>
<comment type="caution">
    <text evidence="1">The sequence shown here is derived from an EMBL/GenBank/DDBJ whole genome shotgun (WGS) entry which is preliminary data.</text>
</comment>
<sequence length="88" mass="10063">MGTNKLKNKACKKFRAAKRKVIEERRVNPRIEEHFHNCHKISNGVPVHPVHRPKNAFLHPNDKAAVTPQKVIKSGYDFRLTVANVRSG</sequence>
<gene>
    <name evidence="1" type="ORF">GNI_136170</name>
</gene>
<evidence type="ECO:0000313" key="1">
    <source>
        <dbReference type="EMBL" id="EZG45944.1"/>
    </source>
</evidence>
<reference evidence="1" key="1">
    <citation type="submission" date="2013-12" db="EMBL/GenBank/DDBJ databases">
        <authorList>
            <person name="Omoto C.K."/>
            <person name="Sibley D."/>
            <person name="Venepally P."/>
            <person name="Hadjithomas M."/>
            <person name="Karamycheva S."/>
            <person name="Brunk B."/>
            <person name="Roos D."/>
            <person name="Caler E."/>
            <person name="Lorenzi H."/>
        </authorList>
    </citation>
    <scope>NUCLEOTIDE SEQUENCE</scope>
</reference>
<dbReference type="EMBL" id="AFNH02001007">
    <property type="protein sequence ID" value="EZG45944.1"/>
    <property type="molecule type" value="Genomic_DNA"/>
</dbReference>
<proteinExistence type="predicted"/>
<protein>
    <submittedName>
        <fullName evidence="1">Uncharacterized protein</fullName>
    </submittedName>
</protein>
<dbReference type="VEuPathDB" id="CryptoDB:GNI_136170"/>
<dbReference type="GeneID" id="22914836"/>
<accession>A0A023B0U3</accession>
<name>A0A023B0U3_GRENI</name>
<dbReference type="RefSeq" id="XP_011132412.1">
    <property type="nucleotide sequence ID" value="XM_011134110.1"/>
</dbReference>